<feature type="transmembrane region" description="Helical" evidence="2">
    <location>
        <begin position="521"/>
        <end position="542"/>
    </location>
</feature>
<keyword evidence="4" id="KW-1185">Reference proteome</keyword>
<protein>
    <submittedName>
        <fullName evidence="3">Uncharacterized protein</fullName>
    </submittedName>
</protein>
<dbReference type="Proteomes" id="UP001530293">
    <property type="component" value="Unassembled WGS sequence"/>
</dbReference>
<feature type="transmembrane region" description="Helical" evidence="2">
    <location>
        <begin position="548"/>
        <end position="569"/>
    </location>
</feature>
<sequence>MHSFSTHSPNYADMDPNDNPASQFELLDGSRRQLIDIDKSGARRSSINPLIEEFDDHFLDAEHDSNTFRRRRFDGNHHHPLTTIIDAYGSKNINQTQTSPKVPQHLTWNKLNTTLFVGLALMSAATSTSITLIPSMSLAIAATSGNEEWNYSPYYNLEFLEVYDGSGKKKQWIPFRIRSSSSSRASNNYTQDNISSSSIFASHLTSVVTLVTAFGKFINGILVDIAGARRLLLIYGLCTCLALVGLKHCTTPNGAIACSAAVEFFSSINWSAGIVILGAHYGSHGNESDGTFERGLYVTSLACRCGSLLAIPLSSLLMKWTDLTWRGVAGLAAWAAFGGVAVFYFYLSDSPAKVHDPQNPIRTMPNSIGDNDVAHRHSYHPSFHSWTPIHPTLSQRALNFISSVYHTVMPSIRAILLSRVFWVVAAAHAGATMVKSSERILGTYFRDTSYGVVTESKAGAMTMFLSLGMLAGLLAGGKAFARAADSEQRTHTTNGQYTDNSVQDGTSLAYAAQIGTKNMIAFFYCLSICMCYTLSFFALPVVRKALRLPVLVLVLQVVATLGLGFGVAVQYYHIPAIVSAAYGKNRGLYTAYTEGVAGLVSSIVWRIVGGAVEEGNPQGGGWAYGWAAVALLLIFCGTLMVSILEVYFVGGGWCHDTPKGQNESAAPAEPTIDIQRSWLDDEYSMNASPLRKPGRLNALSSSALEFIGSPNRIHVIRQKSLLVVDDSRDEEGSIGDNHIDLLGIDDDGSFLIPSSNIATQHERLHNLDLFNLPFGSMKKEISGADGSIRESSVFDDPHDGQYNRDPFQSFEL</sequence>
<dbReference type="CDD" id="cd06174">
    <property type="entry name" value="MFS"/>
    <property type="match status" value="1"/>
</dbReference>
<feature type="region of interest" description="Disordered" evidence="1">
    <location>
        <begin position="1"/>
        <end position="22"/>
    </location>
</feature>
<feature type="transmembrane region" description="Helical" evidence="2">
    <location>
        <begin position="254"/>
        <end position="283"/>
    </location>
</feature>
<feature type="transmembrane region" description="Helical" evidence="2">
    <location>
        <begin position="323"/>
        <end position="347"/>
    </location>
</feature>
<evidence type="ECO:0000256" key="2">
    <source>
        <dbReference type="SAM" id="Phobius"/>
    </source>
</evidence>
<reference evidence="3 4" key="1">
    <citation type="submission" date="2024-10" db="EMBL/GenBank/DDBJ databases">
        <title>Updated reference genomes for cyclostephanoid diatoms.</title>
        <authorList>
            <person name="Roberts W.R."/>
            <person name="Alverson A.J."/>
        </authorList>
    </citation>
    <scope>NUCLEOTIDE SEQUENCE [LARGE SCALE GENOMIC DNA]</scope>
    <source>
        <strain evidence="3 4">AJA232-27</strain>
    </source>
</reference>
<evidence type="ECO:0000313" key="4">
    <source>
        <dbReference type="Proteomes" id="UP001530293"/>
    </source>
</evidence>
<gene>
    <name evidence="3" type="ORF">ACHAWU_000513</name>
</gene>
<proteinExistence type="predicted"/>
<feature type="region of interest" description="Disordered" evidence="1">
    <location>
        <begin position="786"/>
        <end position="812"/>
    </location>
</feature>
<evidence type="ECO:0000313" key="3">
    <source>
        <dbReference type="EMBL" id="KAL3757554.1"/>
    </source>
</evidence>
<name>A0ABD3M0K3_9STRA</name>
<feature type="transmembrane region" description="Helical" evidence="2">
    <location>
        <begin position="458"/>
        <end position="481"/>
    </location>
</feature>
<evidence type="ECO:0000256" key="1">
    <source>
        <dbReference type="SAM" id="MobiDB-lite"/>
    </source>
</evidence>
<keyword evidence="2" id="KW-0812">Transmembrane</keyword>
<dbReference type="Gene3D" id="1.20.1250.20">
    <property type="entry name" value="MFS general substrate transporter like domains"/>
    <property type="match status" value="1"/>
</dbReference>
<comment type="caution">
    <text evidence="3">The sequence shown here is derived from an EMBL/GenBank/DDBJ whole genome shotgun (WGS) entry which is preliminary data.</text>
</comment>
<organism evidence="3 4">
    <name type="scientific">Discostella pseudostelligera</name>
    <dbReference type="NCBI Taxonomy" id="259834"/>
    <lineage>
        <taxon>Eukaryota</taxon>
        <taxon>Sar</taxon>
        <taxon>Stramenopiles</taxon>
        <taxon>Ochrophyta</taxon>
        <taxon>Bacillariophyta</taxon>
        <taxon>Coscinodiscophyceae</taxon>
        <taxon>Thalassiosirophycidae</taxon>
        <taxon>Stephanodiscales</taxon>
        <taxon>Stephanodiscaceae</taxon>
        <taxon>Discostella</taxon>
    </lineage>
</organism>
<keyword evidence="2" id="KW-0472">Membrane</keyword>
<feature type="transmembrane region" description="Helical" evidence="2">
    <location>
        <begin position="623"/>
        <end position="649"/>
    </location>
</feature>
<feature type="transmembrane region" description="Helical" evidence="2">
    <location>
        <begin position="231"/>
        <end position="248"/>
    </location>
</feature>
<dbReference type="EMBL" id="JALLBG020000262">
    <property type="protein sequence ID" value="KAL3757554.1"/>
    <property type="molecule type" value="Genomic_DNA"/>
</dbReference>
<feature type="transmembrane region" description="Helical" evidence="2">
    <location>
        <begin position="589"/>
        <end position="608"/>
    </location>
</feature>
<accession>A0ABD3M0K3</accession>
<keyword evidence="2" id="KW-1133">Transmembrane helix</keyword>
<dbReference type="InterPro" id="IPR011701">
    <property type="entry name" value="MFS"/>
</dbReference>
<dbReference type="AlphaFoldDB" id="A0ABD3M0K3"/>
<dbReference type="SUPFAM" id="SSF103473">
    <property type="entry name" value="MFS general substrate transporter"/>
    <property type="match status" value="1"/>
</dbReference>
<dbReference type="InterPro" id="IPR036259">
    <property type="entry name" value="MFS_trans_sf"/>
</dbReference>
<feature type="transmembrane region" description="Helical" evidence="2">
    <location>
        <begin position="295"/>
        <end position="317"/>
    </location>
</feature>
<dbReference type="Pfam" id="PF07690">
    <property type="entry name" value="MFS_1"/>
    <property type="match status" value="1"/>
</dbReference>